<feature type="signal peptide" evidence="1">
    <location>
        <begin position="1"/>
        <end position="18"/>
    </location>
</feature>
<dbReference type="AlphaFoldDB" id="A0A2A4J338"/>
<gene>
    <name evidence="2" type="ORF">B5V51_8104</name>
</gene>
<comment type="caution">
    <text evidence="2">The sequence shown here is derived from an EMBL/GenBank/DDBJ whole genome shotgun (WGS) entry which is preliminary data.</text>
</comment>
<feature type="chain" id="PRO_5012088074" evidence="1">
    <location>
        <begin position="19"/>
        <end position="78"/>
    </location>
</feature>
<keyword evidence="1" id="KW-0732">Signal</keyword>
<evidence type="ECO:0000313" key="2">
    <source>
        <dbReference type="EMBL" id="PCG66156.1"/>
    </source>
</evidence>
<organism evidence="2">
    <name type="scientific">Heliothis virescens</name>
    <name type="common">Tobacco budworm moth</name>
    <dbReference type="NCBI Taxonomy" id="7102"/>
    <lineage>
        <taxon>Eukaryota</taxon>
        <taxon>Metazoa</taxon>
        <taxon>Ecdysozoa</taxon>
        <taxon>Arthropoda</taxon>
        <taxon>Hexapoda</taxon>
        <taxon>Insecta</taxon>
        <taxon>Pterygota</taxon>
        <taxon>Neoptera</taxon>
        <taxon>Endopterygota</taxon>
        <taxon>Lepidoptera</taxon>
        <taxon>Glossata</taxon>
        <taxon>Ditrysia</taxon>
        <taxon>Noctuoidea</taxon>
        <taxon>Noctuidae</taxon>
        <taxon>Heliothinae</taxon>
        <taxon>Heliothis</taxon>
    </lineage>
</organism>
<protein>
    <submittedName>
        <fullName evidence="2">Uncharacterized protein</fullName>
    </submittedName>
</protein>
<reference evidence="2" key="1">
    <citation type="submission" date="2017-09" db="EMBL/GenBank/DDBJ databases">
        <title>Contemporary evolution of a Lepidopteran species, Heliothis virescens, in response to modern agricultural practices.</title>
        <authorList>
            <person name="Fritz M.L."/>
            <person name="Deyonke A.M."/>
            <person name="Papanicolaou A."/>
            <person name="Micinski S."/>
            <person name="Westbrook J."/>
            <person name="Gould F."/>
        </authorList>
    </citation>
    <scope>NUCLEOTIDE SEQUENCE [LARGE SCALE GENOMIC DNA]</scope>
    <source>
        <strain evidence="2">HvINT-</strain>
        <tissue evidence="2">Whole body</tissue>
    </source>
</reference>
<accession>A0A2A4J338</accession>
<proteinExistence type="predicted"/>
<dbReference type="EMBL" id="NWSH01003533">
    <property type="protein sequence ID" value="PCG66156.1"/>
    <property type="molecule type" value="Genomic_DNA"/>
</dbReference>
<sequence>MSRFIVILAFAILAQTLATPATNYGNSDSSNGGSGLAVVDGSNFGNGAFSNGGQTPHDKKCGILGTLISTFLPICKNK</sequence>
<evidence type="ECO:0000256" key="1">
    <source>
        <dbReference type="SAM" id="SignalP"/>
    </source>
</evidence>
<name>A0A2A4J338_HELVI</name>